<protein>
    <submittedName>
        <fullName evidence="3">Uncharacterized protein</fullName>
    </submittedName>
</protein>
<evidence type="ECO:0000313" key="4">
    <source>
        <dbReference type="Proteomes" id="UP000623467"/>
    </source>
</evidence>
<evidence type="ECO:0000256" key="1">
    <source>
        <dbReference type="SAM" id="MobiDB-lite"/>
    </source>
</evidence>
<keyword evidence="2" id="KW-0472">Membrane</keyword>
<dbReference type="EMBL" id="JACAZH010000030">
    <property type="protein sequence ID" value="KAF7340619.1"/>
    <property type="molecule type" value="Genomic_DNA"/>
</dbReference>
<dbReference type="AlphaFoldDB" id="A0A8H6XH67"/>
<keyword evidence="2" id="KW-1133">Transmembrane helix</keyword>
<keyword evidence="2" id="KW-0812">Transmembrane</keyword>
<feature type="compositionally biased region" description="Polar residues" evidence="1">
    <location>
        <begin position="12"/>
        <end position="23"/>
    </location>
</feature>
<comment type="caution">
    <text evidence="3">The sequence shown here is derived from an EMBL/GenBank/DDBJ whole genome shotgun (WGS) entry which is preliminary data.</text>
</comment>
<dbReference type="OrthoDB" id="258495at2759"/>
<evidence type="ECO:0000256" key="2">
    <source>
        <dbReference type="SAM" id="Phobius"/>
    </source>
</evidence>
<accession>A0A8H6XH67</accession>
<keyword evidence="4" id="KW-1185">Reference proteome</keyword>
<feature type="region of interest" description="Disordered" evidence="1">
    <location>
        <begin position="1"/>
        <end position="23"/>
    </location>
</feature>
<dbReference type="Proteomes" id="UP000623467">
    <property type="component" value="Unassembled WGS sequence"/>
</dbReference>
<gene>
    <name evidence="3" type="ORF">MSAN_02133600</name>
</gene>
<name>A0A8H6XH67_9AGAR</name>
<feature type="transmembrane region" description="Helical" evidence="2">
    <location>
        <begin position="432"/>
        <end position="453"/>
    </location>
</feature>
<sequence length="463" mass="51601">MDDRSQPEPEYTHSSTSDVESPSAASRHAIGMFSHSRQFTVTGKTFTNVTNNYAAPTLPSGKYEWSAGAESITEFIDLLTLEQYHGMCWNQLGEERSFDFSASTTVNLGAVFRYSSNLLNDSDEIASLPIPAPVLGDWKTFEGSAGEVMPNGWTRFQSGDVFNNTLSMFVYDFGSNCVIWLSQANHIFCRLNIMSNFEDYAVLNTINVRLHVSQSSGAPLEGFLFLCPGENFRIGPSSFRWPACTAYWSLDPSGTDRLGPEEATQLRFPTFKLIAEACGYSWDASVYDGLRQFHEAKGFDPYSQDVARHLGHPFYRLSSERDALPWAYVDSEDDAFDADIDSDCDSAYPDDYESEFLLSAGDDSADLDVETESLHSEADVHDTAGGNRGPEPTEISNYANHNASGSTLEEDIVVEELLAPSRSLNILMSIQLALMLFLGLFWAYDYICLVRLVRNFIRFPIAK</sequence>
<reference evidence="3" key="1">
    <citation type="submission" date="2020-05" db="EMBL/GenBank/DDBJ databases">
        <title>Mycena genomes resolve the evolution of fungal bioluminescence.</title>
        <authorList>
            <person name="Tsai I.J."/>
        </authorList>
    </citation>
    <scope>NUCLEOTIDE SEQUENCE</scope>
    <source>
        <strain evidence="3">160909Yilan</strain>
    </source>
</reference>
<evidence type="ECO:0000313" key="3">
    <source>
        <dbReference type="EMBL" id="KAF7340619.1"/>
    </source>
</evidence>
<organism evidence="3 4">
    <name type="scientific">Mycena sanguinolenta</name>
    <dbReference type="NCBI Taxonomy" id="230812"/>
    <lineage>
        <taxon>Eukaryota</taxon>
        <taxon>Fungi</taxon>
        <taxon>Dikarya</taxon>
        <taxon>Basidiomycota</taxon>
        <taxon>Agaricomycotina</taxon>
        <taxon>Agaricomycetes</taxon>
        <taxon>Agaricomycetidae</taxon>
        <taxon>Agaricales</taxon>
        <taxon>Marasmiineae</taxon>
        <taxon>Mycenaceae</taxon>
        <taxon>Mycena</taxon>
    </lineage>
</organism>
<feature type="compositionally biased region" description="Basic and acidic residues" evidence="1">
    <location>
        <begin position="1"/>
        <end position="11"/>
    </location>
</feature>
<proteinExistence type="predicted"/>